<evidence type="ECO:0000256" key="7">
    <source>
        <dbReference type="ARBA" id="ARBA00022989"/>
    </source>
</evidence>
<gene>
    <name evidence="13" type="ORF">ABXR19_14245</name>
</gene>
<keyword evidence="6 11" id="KW-0812">Transmembrane</keyword>
<evidence type="ECO:0000256" key="1">
    <source>
        <dbReference type="ARBA" id="ARBA00004377"/>
    </source>
</evidence>
<dbReference type="NCBIfam" id="TIGR02532">
    <property type="entry name" value="IV_pilin_GFxxxE"/>
    <property type="match status" value="1"/>
</dbReference>
<evidence type="ECO:0000256" key="3">
    <source>
        <dbReference type="ARBA" id="ARBA00022475"/>
    </source>
</evidence>
<comment type="subcellular location">
    <subcellularLocation>
        <location evidence="1">Cell inner membrane</location>
        <topology evidence="1">Single-pass membrane protein</topology>
    </subcellularLocation>
</comment>
<evidence type="ECO:0000313" key="14">
    <source>
        <dbReference type="Proteomes" id="UP001549691"/>
    </source>
</evidence>
<reference evidence="13 14" key="1">
    <citation type="submission" date="2024-07" db="EMBL/GenBank/DDBJ databases">
        <title>Uliginosibacterium flavum JJ3220;KACC:17644.</title>
        <authorList>
            <person name="Kim M.K."/>
        </authorList>
    </citation>
    <scope>NUCLEOTIDE SEQUENCE [LARGE SCALE GENOMIC DNA]</scope>
    <source>
        <strain evidence="13 14">KACC:17644</strain>
    </source>
</reference>
<keyword evidence="3" id="KW-1003">Cell membrane</keyword>
<keyword evidence="14" id="KW-1185">Reference proteome</keyword>
<protein>
    <recommendedName>
        <fullName evidence="2">Type II secretion system protein H</fullName>
    </recommendedName>
    <alternativeName>
        <fullName evidence="10">General secretion pathway protein H</fullName>
    </alternativeName>
</protein>
<dbReference type="Proteomes" id="UP001549691">
    <property type="component" value="Unassembled WGS sequence"/>
</dbReference>
<organism evidence="13 14">
    <name type="scientific">Uliginosibacterium flavum</name>
    <dbReference type="NCBI Taxonomy" id="1396831"/>
    <lineage>
        <taxon>Bacteria</taxon>
        <taxon>Pseudomonadati</taxon>
        <taxon>Pseudomonadota</taxon>
        <taxon>Betaproteobacteria</taxon>
        <taxon>Rhodocyclales</taxon>
        <taxon>Zoogloeaceae</taxon>
        <taxon>Uliginosibacterium</taxon>
    </lineage>
</organism>
<dbReference type="SUPFAM" id="SSF54523">
    <property type="entry name" value="Pili subunits"/>
    <property type="match status" value="1"/>
</dbReference>
<evidence type="ECO:0000256" key="5">
    <source>
        <dbReference type="ARBA" id="ARBA00022519"/>
    </source>
</evidence>
<dbReference type="InterPro" id="IPR012902">
    <property type="entry name" value="N_methyl_site"/>
</dbReference>
<accession>A0ABV2TN47</accession>
<evidence type="ECO:0000256" key="2">
    <source>
        <dbReference type="ARBA" id="ARBA00021549"/>
    </source>
</evidence>
<evidence type="ECO:0000256" key="11">
    <source>
        <dbReference type="SAM" id="Phobius"/>
    </source>
</evidence>
<comment type="caution">
    <text evidence="13">The sequence shown here is derived from an EMBL/GenBank/DDBJ whole genome shotgun (WGS) entry which is preliminary data.</text>
</comment>
<dbReference type="EMBL" id="JBEWZI010000016">
    <property type="protein sequence ID" value="MET7015347.1"/>
    <property type="molecule type" value="Genomic_DNA"/>
</dbReference>
<evidence type="ECO:0000256" key="4">
    <source>
        <dbReference type="ARBA" id="ARBA00022481"/>
    </source>
</evidence>
<keyword evidence="4" id="KW-0488">Methylation</keyword>
<name>A0ABV2TN47_9RHOO</name>
<dbReference type="InterPro" id="IPR045584">
    <property type="entry name" value="Pilin-like"/>
</dbReference>
<keyword evidence="7 11" id="KW-1133">Transmembrane helix</keyword>
<proteinExistence type="inferred from homology"/>
<dbReference type="PROSITE" id="PS00409">
    <property type="entry name" value="PROKAR_NTER_METHYL"/>
    <property type="match status" value="1"/>
</dbReference>
<dbReference type="Gene3D" id="3.55.40.10">
    <property type="entry name" value="minor pseudopilin epsh domain"/>
    <property type="match status" value="1"/>
</dbReference>
<dbReference type="Pfam" id="PF07963">
    <property type="entry name" value="N_methyl"/>
    <property type="match status" value="1"/>
</dbReference>
<dbReference type="Pfam" id="PF12019">
    <property type="entry name" value="GspH"/>
    <property type="match status" value="1"/>
</dbReference>
<comment type="similarity">
    <text evidence="9">Belongs to the GSP H family.</text>
</comment>
<dbReference type="RefSeq" id="WP_354601806.1">
    <property type="nucleotide sequence ID" value="NZ_JBEWZI010000016.1"/>
</dbReference>
<evidence type="ECO:0000313" key="13">
    <source>
        <dbReference type="EMBL" id="MET7015347.1"/>
    </source>
</evidence>
<evidence type="ECO:0000256" key="9">
    <source>
        <dbReference type="ARBA" id="ARBA00025772"/>
    </source>
</evidence>
<feature type="domain" description="General secretion pathway GspH" evidence="12">
    <location>
        <begin position="42"/>
        <end position="146"/>
    </location>
</feature>
<evidence type="ECO:0000256" key="6">
    <source>
        <dbReference type="ARBA" id="ARBA00022692"/>
    </source>
</evidence>
<keyword evidence="8 11" id="KW-0472">Membrane</keyword>
<feature type="transmembrane region" description="Helical" evidence="11">
    <location>
        <begin position="7"/>
        <end position="28"/>
    </location>
</feature>
<sequence length="165" mass="17851">MRKQAGFTLLELLVVMSVILVVIGLAVVRLDDSGSRVTHANAEGLSLALEAARDAAVYSGKPVAFSSDGEGFQFWRSDDKQRKWLALSGDSALQARKLKGEVRILQQTVNGKSRPLGERLVFSAEGLSEPFTLLLQGGEARVQVMADALGRIRIEDVAQEETGAR</sequence>
<dbReference type="InterPro" id="IPR022346">
    <property type="entry name" value="T2SS_GspH"/>
</dbReference>
<evidence type="ECO:0000259" key="12">
    <source>
        <dbReference type="Pfam" id="PF12019"/>
    </source>
</evidence>
<evidence type="ECO:0000256" key="8">
    <source>
        <dbReference type="ARBA" id="ARBA00023136"/>
    </source>
</evidence>
<evidence type="ECO:0000256" key="10">
    <source>
        <dbReference type="ARBA" id="ARBA00030775"/>
    </source>
</evidence>
<keyword evidence="5" id="KW-0997">Cell inner membrane</keyword>